<evidence type="ECO:0000256" key="8">
    <source>
        <dbReference type="SAM" id="MobiDB-lite"/>
    </source>
</evidence>
<evidence type="ECO:0000256" key="3">
    <source>
        <dbReference type="ARBA" id="ARBA00022737"/>
    </source>
</evidence>
<accession>A0ABD2VUX6</accession>
<dbReference type="PROSITE" id="PS00028">
    <property type="entry name" value="ZINC_FINGER_C2H2_1"/>
    <property type="match status" value="6"/>
</dbReference>
<evidence type="ECO:0000256" key="1">
    <source>
        <dbReference type="ARBA" id="ARBA00004123"/>
    </source>
</evidence>
<dbReference type="GO" id="GO:0005634">
    <property type="term" value="C:nucleus"/>
    <property type="evidence" value="ECO:0007669"/>
    <property type="project" value="UniProtKB-SubCell"/>
</dbReference>
<dbReference type="EMBL" id="JBJJXI010000177">
    <property type="protein sequence ID" value="KAL3384162.1"/>
    <property type="molecule type" value="Genomic_DNA"/>
</dbReference>
<dbReference type="Gene3D" id="3.30.160.60">
    <property type="entry name" value="Classic Zinc Finger"/>
    <property type="match status" value="2"/>
</dbReference>
<organism evidence="10 11">
    <name type="scientific">Trichogramma kaykai</name>
    <dbReference type="NCBI Taxonomy" id="54128"/>
    <lineage>
        <taxon>Eukaryota</taxon>
        <taxon>Metazoa</taxon>
        <taxon>Ecdysozoa</taxon>
        <taxon>Arthropoda</taxon>
        <taxon>Hexapoda</taxon>
        <taxon>Insecta</taxon>
        <taxon>Pterygota</taxon>
        <taxon>Neoptera</taxon>
        <taxon>Endopterygota</taxon>
        <taxon>Hymenoptera</taxon>
        <taxon>Apocrita</taxon>
        <taxon>Proctotrupomorpha</taxon>
        <taxon>Chalcidoidea</taxon>
        <taxon>Trichogrammatidae</taxon>
        <taxon>Trichogramma</taxon>
    </lineage>
</organism>
<dbReference type="PANTHER" id="PTHR24376:SF216">
    <property type="entry name" value="ZINC FINGER PROTEIN 420-LIKE"/>
    <property type="match status" value="1"/>
</dbReference>
<keyword evidence="11" id="KW-1185">Reference proteome</keyword>
<dbReference type="AlphaFoldDB" id="A0ABD2VUX6"/>
<dbReference type="GO" id="GO:0008270">
    <property type="term" value="F:zinc ion binding"/>
    <property type="evidence" value="ECO:0007669"/>
    <property type="project" value="UniProtKB-KW"/>
</dbReference>
<gene>
    <name evidence="10" type="ORF">TKK_019962</name>
</gene>
<feature type="compositionally biased region" description="Basic and acidic residues" evidence="8">
    <location>
        <begin position="97"/>
        <end position="171"/>
    </location>
</feature>
<evidence type="ECO:0000256" key="6">
    <source>
        <dbReference type="ARBA" id="ARBA00023242"/>
    </source>
</evidence>
<sequence>MKNSKENTKNTKEEMKNAKEKMKNAKEKLKNAKEEKKNGKEQMKNGKKQMKNAKEKMKDAKEEIKNAKEEMKNVKEKMKNSKEKMKKPEKKMKKTKEKMDNSIEKKENSKEKMKNAKEKMKNSKEKMKNSGEKMKKTKEKMENSKEKKENSKEKMKNSKEKMKNSKEIMKNPEEKKEEVICTYCKATFPNRHEMLVHYASEHEYTGPKHRCNWCYEFFPTLRKLKKHKLTNHKAKTLKCDECYKKFVSITLFQIHKAMHKKKYKYECLCETCEKIFPSRKIMTNHKCPMDKAPELFCDLCGVSHIGEGDFYKHRMQCHPEDLYNCEICSNLAPHAGAFCDKKALAYHIRDSHIKVYECDKCFAEFGNKRDLAVHCNSLHKQQKCPSCDEVFESFRLYVDHRDEVHGGEVYRCDRCKKIYSAHYNLRLHKANCTAISCPLCDEVWGNETDMWLHMHGTHGPKARCSKKISSS</sequence>
<evidence type="ECO:0000256" key="2">
    <source>
        <dbReference type="ARBA" id="ARBA00022723"/>
    </source>
</evidence>
<keyword evidence="5" id="KW-0862">Zinc</keyword>
<proteinExistence type="predicted"/>
<keyword evidence="2" id="KW-0479">Metal-binding</keyword>
<dbReference type="PROSITE" id="PS50157">
    <property type="entry name" value="ZINC_FINGER_C2H2_2"/>
    <property type="match status" value="2"/>
</dbReference>
<feature type="compositionally biased region" description="Basic and acidic residues" evidence="8">
    <location>
        <begin position="1"/>
        <end position="44"/>
    </location>
</feature>
<dbReference type="SMART" id="SM00355">
    <property type="entry name" value="ZnF_C2H2"/>
    <property type="match status" value="9"/>
</dbReference>
<feature type="domain" description="C2H2-type" evidence="9">
    <location>
        <begin position="237"/>
        <end position="264"/>
    </location>
</feature>
<feature type="domain" description="C2H2-type" evidence="9">
    <location>
        <begin position="356"/>
        <end position="384"/>
    </location>
</feature>
<keyword evidence="3" id="KW-0677">Repeat</keyword>
<evidence type="ECO:0000256" key="7">
    <source>
        <dbReference type="PROSITE-ProRule" id="PRU00042"/>
    </source>
</evidence>
<dbReference type="SUPFAM" id="SSF57667">
    <property type="entry name" value="beta-beta-alpha zinc fingers"/>
    <property type="match status" value="2"/>
</dbReference>
<evidence type="ECO:0000313" key="10">
    <source>
        <dbReference type="EMBL" id="KAL3384162.1"/>
    </source>
</evidence>
<protein>
    <recommendedName>
        <fullName evidence="9">C2H2-type domain-containing protein</fullName>
    </recommendedName>
</protein>
<dbReference type="Gene3D" id="1.10.287.1490">
    <property type="match status" value="1"/>
</dbReference>
<keyword evidence="4 7" id="KW-0863">Zinc-finger</keyword>
<comment type="caution">
    <text evidence="10">The sequence shown here is derived from an EMBL/GenBank/DDBJ whole genome shotgun (WGS) entry which is preliminary data.</text>
</comment>
<evidence type="ECO:0000256" key="5">
    <source>
        <dbReference type="ARBA" id="ARBA00022833"/>
    </source>
</evidence>
<dbReference type="InterPro" id="IPR036236">
    <property type="entry name" value="Znf_C2H2_sf"/>
</dbReference>
<evidence type="ECO:0000256" key="4">
    <source>
        <dbReference type="ARBA" id="ARBA00022771"/>
    </source>
</evidence>
<evidence type="ECO:0000259" key="9">
    <source>
        <dbReference type="PROSITE" id="PS50157"/>
    </source>
</evidence>
<feature type="region of interest" description="Disordered" evidence="8">
    <location>
        <begin position="1"/>
        <end position="171"/>
    </location>
</feature>
<dbReference type="SUPFAM" id="SSF57997">
    <property type="entry name" value="Tropomyosin"/>
    <property type="match status" value="1"/>
</dbReference>
<evidence type="ECO:0000313" key="11">
    <source>
        <dbReference type="Proteomes" id="UP001627154"/>
    </source>
</evidence>
<dbReference type="Proteomes" id="UP001627154">
    <property type="component" value="Unassembled WGS sequence"/>
</dbReference>
<reference evidence="10 11" key="1">
    <citation type="journal article" date="2024" name="bioRxiv">
        <title>A reference genome for Trichogramma kaykai: A tiny desert-dwelling parasitoid wasp with competing sex-ratio distorters.</title>
        <authorList>
            <person name="Culotta J."/>
            <person name="Lindsey A.R."/>
        </authorList>
    </citation>
    <scope>NUCLEOTIDE SEQUENCE [LARGE SCALE GENOMIC DNA]</scope>
    <source>
        <strain evidence="10 11">KSX58</strain>
    </source>
</reference>
<feature type="compositionally biased region" description="Basic residues" evidence="8">
    <location>
        <begin position="84"/>
        <end position="96"/>
    </location>
</feature>
<feature type="compositionally biased region" description="Basic and acidic residues" evidence="8">
    <location>
        <begin position="52"/>
        <end position="83"/>
    </location>
</feature>
<dbReference type="InterPro" id="IPR013087">
    <property type="entry name" value="Znf_C2H2_type"/>
</dbReference>
<name>A0ABD2VUX6_9HYME</name>
<dbReference type="PANTHER" id="PTHR24376">
    <property type="entry name" value="ZINC FINGER PROTEIN"/>
    <property type="match status" value="1"/>
</dbReference>
<comment type="subcellular location">
    <subcellularLocation>
        <location evidence="1">Nucleus</location>
    </subcellularLocation>
</comment>
<keyword evidence="6" id="KW-0539">Nucleus</keyword>